<dbReference type="EMBL" id="CP013213">
    <property type="protein sequence ID" value="AMC93642.1"/>
    <property type="molecule type" value="Genomic_DNA"/>
</dbReference>
<evidence type="ECO:0000313" key="2">
    <source>
        <dbReference type="Proteomes" id="UP000063781"/>
    </source>
</evidence>
<gene>
    <name evidence="1" type="ORF">AOC36_06470</name>
</gene>
<dbReference type="AlphaFoldDB" id="A0A0X8H063"/>
<sequence length="481" mass="56384">MLKAFDSVLQISVFADSVEDNSDYEPLRYECLHCGEEVKIAAADSSSMVAHFRHRNGNNDIECEKYLGHLDNSKLVHLFPKKKKIKCDFYYNNFNKSFYFGVTFSDEEISKFEKERSHLIIYNHYNKSQKKKVAINHTFFSPNSVAKIEVDFFSNQYELSNPYYNYSDVKKIFNSNSRPTFFKMLGDEPKYKAKLVLSKTLYTNIPYFITYQELYSSPMDINYPQEIKTPMLPTYFRTLDRNFIGRVVRFTKRSQEVMNLIRSWGYELEDSETLTLLWPPAINQNNKYLVNTNFSYLYSSFDLKFRRNINIDEDNIRRHEKGITRVCFDSDLRINSKNIDVVLATHQDTSTDFDQITFSKHEASIFKVPSFTGSESYHLFNSSGVHKLNSGQKVILTKGSTIKCYSGNRLCGVVYPRQRLVNSKKLILADILKYYKRTECIRDGEFDGFEICEEAKKYVYGCYEKKQINTVVKQYILEGKL</sequence>
<keyword evidence="2" id="KW-1185">Reference proteome</keyword>
<proteinExistence type="predicted"/>
<organism evidence="1 2">
    <name type="scientific">Erysipelothrix larvae</name>
    <dbReference type="NCBI Taxonomy" id="1514105"/>
    <lineage>
        <taxon>Bacteria</taxon>
        <taxon>Bacillati</taxon>
        <taxon>Bacillota</taxon>
        <taxon>Erysipelotrichia</taxon>
        <taxon>Erysipelotrichales</taxon>
        <taxon>Erysipelotrichaceae</taxon>
        <taxon>Erysipelothrix</taxon>
    </lineage>
</organism>
<dbReference type="Proteomes" id="UP000063781">
    <property type="component" value="Chromosome"/>
</dbReference>
<name>A0A0X8H063_9FIRM</name>
<accession>A0A0X8H063</accession>
<protein>
    <submittedName>
        <fullName evidence="1">Uncharacterized protein</fullName>
    </submittedName>
</protein>
<reference evidence="1 2" key="1">
    <citation type="submission" date="2015-10" db="EMBL/GenBank/DDBJ databases">
        <title>Erysipelothrix larvae sp. LV19 isolated from the larval gut of the rhinoceros beetle, Trypoxylus dichotomus.</title>
        <authorList>
            <person name="Lim S."/>
            <person name="Kim B.-C."/>
        </authorList>
    </citation>
    <scope>NUCLEOTIDE SEQUENCE [LARGE SCALE GENOMIC DNA]</scope>
    <source>
        <strain evidence="1 2">LV19</strain>
    </source>
</reference>
<dbReference type="STRING" id="1514105.AOC36_06470"/>
<dbReference type="OrthoDB" id="3034109at2"/>
<evidence type="ECO:0000313" key="1">
    <source>
        <dbReference type="EMBL" id="AMC93642.1"/>
    </source>
</evidence>
<dbReference type="RefSeq" id="WP_067632613.1">
    <property type="nucleotide sequence ID" value="NZ_CP013213.1"/>
</dbReference>
<dbReference type="KEGG" id="erl:AOC36_06470"/>